<evidence type="ECO:0000256" key="7">
    <source>
        <dbReference type="ARBA" id="ARBA00038032"/>
    </source>
</evidence>
<dbReference type="GO" id="GO:0015199">
    <property type="term" value="F:amino-acid betaine transmembrane transporter activity"/>
    <property type="evidence" value="ECO:0007669"/>
    <property type="project" value="TreeGrafter"/>
</dbReference>
<dbReference type="InterPro" id="IPR037185">
    <property type="entry name" value="EmrE-like"/>
</dbReference>
<dbReference type="GO" id="GO:0031460">
    <property type="term" value="P:glycine betaine transport"/>
    <property type="evidence" value="ECO:0007669"/>
    <property type="project" value="TreeGrafter"/>
</dbReference>
<evidence type="ECO:0000256" key="1">
    <source>
        <dbReference type="ARBA" id="ARBA00004651"/>
    </source>
</evidence>
<keyword evidence="2" id="KW-0813">Transport</keyword>
<gene>
    <name evidence="10" type="ORF">SAMN05660477_02739</name>
</gene>
<dbReference type="InterPro" id="IPR000390">
    <property type="entry name" value="Small_drug/metabolite_transptr"/>
</dbReference>
<dbReference type="PANTHER" id="PTHR30561">
    <property type="entry name" value="SMR FAMILY PROTON-DEPENDENT DRUG EFFLUX TRANSPORTER SUGE"/>
    <property type="match status" value="1"/>
</dbReference>
<dbReference type="GO" id="GO:1990961">
    <property type="term" value="P:xenobiotic detoxification by transmembrane export across the plasma membrane"/>
    <property type="evidence" value="ECO:0007669"/>
    <property type="project" value="UniProtKB-ARBA"/>
</dbReference>
<evidence type="ECO:0000256" key="6">
    <source>
        <dbReference type="ARBA" id="ARBA00023136"/>
    </source>
</evidence>
<dbReference type="FunFam" id="1.10.3730.20:FF:000001">
    <property type="entry name" value="Quaternary ammonium compound resistance transporter SugE"/>
    <property type="match status" value="1"/>
</dbReference>
<keyword evidence="3" id="KW-1003">Cell membrane</keyword>
<dbReference type="GO" id="GO:0015220">
    <property type="term" value="F:choline transmembrane transporter activity"/>
    <property type="evidence" value="ECO:0007669"/>
    <property type="project" value="TreeGrafter"/>
</dbReference>
<dbReference type="Proteomes" id="UP000191112">
    <property type="component" value="Unassembled WGS sequence"/>
</dbReference>
<dbReference type="InterPro" id="IPR045324">
    <property type="entry name" value="Small_multidrug_res"/>
</dbReference>
<evidence type="ECO:0000256" key="5">
    <source>
        <dbReference type="ARBA" id="ARBA00022989"/>
    </source>
</evidence>
<keyword evidence="11" id="KW-1185">Reference proteome</keyword>
<feature type="transmembrane region" description="Helical" evidence="9">
    <location>
        <begin position="21"/>
        <end position="37"/>
    </location>
</feature>
<dbReference type="GO" id="GO:0005886">
    <property type="term" value="C:plasma membrane"/>
    <property type="evidence" value="ECO:0007669"/>
    <property type="project" value="UniProtKB-SubCell"/>
</dbReference>
<dbReference type="GO" id="GO:0015297">
    <property type="term" value="F:antiporter activity"/>
    <property type="evidence" value="ECO:0007669"/>
    <property type="project" value="TreeGrafter"/>
</dbReference>
<keyword evidence="6 9" id="KW-0472">Membrane</keyword>
<reference evidence="10 11" key="1">
    <citation type="submission" date="2017-02" db="EMBL/GenBank/DDBJ databases">
        <authorList>
            <person name="Peterson S.W."/>
        </authorList>
    </citation>
    <scope>NUCLEOTIDE SEQUENCE [LARGE SCALE GENOMIC DNA]</scope>
    <source>
        <strain evidence="10 11">DSM 22323</strain>
    </source>
</reference>
<dbReference type="PANTHER" id="PTHR30561:SF1">
    <property type="entry name" value="MULTIDRUG TRANSPORTER EMRE"/>
    <property type="match status" value="1"/>
</dbReference>
<keyword evidence="4 8" id="KW-0812">Transmembrane</keyword>
<keyword evidence="5 9" id="KW-1133">Transmembrane helix</keyword>
<proteinExistence type="inferred from homology"/>
<dbReference type="AlphaFoldDB" id="A0A1T5GDG1"/>
<dbReference type="SUPFAM" id="SSF103481">
    <property type="entry name" value="Multidrug resistance efflux transporter EmrE"/>
    <property type="match status" value="1"/>
</dbReference>
<evidence type="ECO:0000256" key="4">
    <source>
        <dbReference type="ARBA" id="ARBA00022692"/>
    </source>
</evidence>
<comment type="similarity">
    <text evidence="7 8">Belongs to the drug/metabolite transporter (DMT) superfamily. Small multidrug resistance (SMR) (TC 2.A.7.1) family.</text>
</comment>
<organism evidence="10 11">
    <name type="scientific">Soonwooa buanensis</name>
    <dbReference type="NCBI Taxonomy" id="619805"/>
    <lineage>
        <taxon>Bacteria</taxon>
        <taxon>Pseudomonadati</taxon>
        <taxon>Bacteroidota</taxon>
        <taxon>Flavobacteriia</taxon>
        <taxon>Flavobacteriales</taxon>
        <taxon>Weeksellaceae</taxon>
        <taxon>Chryseobacterium group</taxon>
        <taxon>Soonwooa</taxon>
    </lineage>
</organism>
<feature type="transmembrane region" description="Helical" evidence="9">
    <location>
        <begin position="43"/>
        <end position="63"/>
    </location>
</feature>
<feature type="transmembrane region" description="Helical" evidence="9">
    <location>
        <begin position="101"/>
        <end position="120"/>
    </location>
</feature>
<evidence type="ECO:0000313" key="10">
    <source>
        <dbReference type="EMBL" id="SKC06317.1"/>
    </source>
</evidence>
<comment type="subcellular location">
    <subcellularLocation>
        <location evidence="1 8">Cell membrane</location>
        <topology evidence="1 8">Multi-pass membrane protein</topology>
    </subcellularLocation>
</comment>
<evidence type="ECO:0000256" key="3">
    <source>
        <dbReference type="ARBA" id="ARBA00022475"/>
    </source>
</evidence>
<dbReference type="Pfam" id="PF00893">
    <property type="entry name" value="Multi_Drug_Res"/>
    <property type="match status" value="1"/>
</dbReference>
<protein>
    <submittedName>
        <fullName evidence="10">Small multidrug resistance pump</fullName>
    </submittedName>
</protein>
<evidence type="ECO:0000313" key="11">
    <source>
        <dbReference type="Proteomes" id="UP000191112"/>
    </source>
</evidence>
<name>A0A1T5GDG1_9FLAO</name>
<sequence length="126" mass="13762">MGWRGIAKGYFCIFARMKGTLYLLIAIAFEIIATTYLKKSEEFTKLAPSIVTVVGYGVAFYFLSLSLRTIPVGIAYAIWSGVGIVLITLVGILVFKQTPDLPAIIGLLFIIIGVAIINIFSKMNAH</sequence>
<accession>A0A1T5GDG1</accession>
<dbReference type="EMBL" id="FUYZ01000011">
    <property type="protein sequence ID" value="SKC06317.1"/>
    <property type="molecule type" value="Genomic_DNA"/>
</dbReference>
<evidence type="ECO:0000256" key="2">
    <source>
        <dbReference type="ARBA" id="ARBA00022448"/>
    </source>
</evidence>
<evidence type="ECO:0000256" key="8">
    <source>
        <dbReference type="RuleBase" id="RU003942"/>
    </source>
</evidence>
<dbReference type="Gene3D" id="1.10.3730.20">
    <property type="match status" value="1"/>
</dbReference>
<evidence type="ECO:0000256" key="9">
    <source>
        <dbReference type="SAM" id="Phobius"/>
    </source>
</evidence>
<feature type="transmembrane region" description="Helical" evidence="9">
    <location>
        <begin position="75"/>
        <end position="95"/>
    </location>
</feature>